<dbReference type="SUPFAM" id="SSF51197">
    <property type="entry name" value="Clavaminate synthase-like"/>
    <property type="match status" value="1"/>
</dbReference>
<dbReference type="Proteomes" id="UP000681967">
    <property type="component" value="Unassembled WGS sequence"/>
</dbReference>
<evidence type="ECO:0000313" key="3">
    <source>
        <dbReference type="Proteomes" id="UP000681967"/>
    </source>
</evidence>
<protein>
    <recommendedName>
        <fullName evidence="4">Isopenicillin N synthase-like Fe(2+) 2OG dioxygenase domain-containing protein</fullName>
    </recommendedName>
</protein>
<comment type="caution">
    <text evidence="2">The sequence shown here is derived from an EMBL/GenBank/DDBJ whole genome shotgun (WGS) entry which is preliminary data.</text>
</comment>
<name>A0A8S2PFX1_9BILA</name>
<evidence type="ECO:0000313" key="2">
    <source>
        <dbReference type="EMBL" id="CAF4042891.1"/>
    </source>
</evidence>
<evidence type="ECO:0008006" key="4">
    <source>
        <dbReference type="Google" id="ProtNLM"/>
    </source>
</evidence>
<organism evidence="2 3">
    <name type="scientific">Rotaria magnacalcarata</name>
    <dbReference type="NCBI Taxonomy" id="392030"/>
    <lineage>
        <taxon>Eukaryota</taxon>
        <taxon>Metazoa</taxon>
        <taxon>Spiralia</taxon>
        <taxon>Gnathifera</taxon>
        <taxon>Rotifera</taxon>
        <taxon>Eurotatoria</taxon>
        <taxon>Bdelloidea</taxon>
        <taxon>Philodinida</taxon>
        <taxon>Philodinidae</taxon>
        <taxon>Rotaria</taxon>
    </lineage>
</organism>
<sequence length="68" mass="7661">MPEFRQAVLACYHEIEMLALELTKWPSIGLRMLHYLPQPSPVLDDAFGSAPHCDHGFITILSHDDVDA</sequence>
<dbReference type="Proteomes" id="UP000681720">
    <property type="component" value="Unassembled WGS sequence"/>
</dbReference>
<proteinExistence type="predicted"/>
<gene>
    <name evidence="2" type="ORF">BYL167_LOCUS15990</name>
    <name evidence="1" type="ORF">GIL414_LOCUS12588</name>
</gene>
<dbReference type="Gene3D" id="2.60.120.330">
    <property type="entry name" value="B-lactam Antibiotic, Isopenicillin N Synthase, Chain"/>
    <property type="match status" value="1"/>
</dbReference>
<dbReference type="InterPro" id="IPR027443">
    <property type="entry name" value="IPNS-like_sf"/>
</dbReference>
<evidence type="ECO:0000313" key="1">
    <source>
        <dbReference type="EMBL" id="CAF4016035.1"/>
    </source>
</evidence>
<accession>A0A8S2PFX1</accession>
<dbReference type="AlphaFoldDB" id="A0A8S2PFX1"/>
<dbReference type="EMBL" id="CAJOBH010006026">
    <property type="protein sequence ID" value="CAF4042891.1"/>
    <property type="molecule type" value="Genomic_DNA"/>
</dbReference>
<reference evidence="2" key="1">
    <citation type="submission" date="2021-02" db="EMBL/GenBank/DDBJ databases">
        <authorList>
            <person name="Nowell W R."/>
        </authorList>
    </citation>
    <scope>NUCLEOTIDE SEQUENCE</scope>
</reference>
<dbReference type="EMBL" id="CAJOBJ010004934">
    <property type="protein sequence ID" value="CAF4016035.1"/>
    <property type="molecule type" value="Genomic_DNA"/>
</dbReference>